<keyword evidence="1" id="KW-0175">Coiled coil</keyword>
<protein>
    <submittedName>
        <fullName evidence="2">Uncharacterized protein</fullName>
    </submittedName>
</protein>
<name>A0A6A5AGN0_APHAT</name>
<gene>
    <name evidence="2" type="ORF">AaE_005092</name>
</gene>
<organism evidence="2 3">
    <name type="scientific">Aphanomyces astaci</name>
    <name type="common">Crayfish plague agent</name>
    <dbReference type="NCBI Taxonomy" id="112090"/>
    <lineage>
        <taxon>Eukaryota</taxon>
        <taxon>Sar</taxon>
        <taxon>Stramenopiles</taxon>
        <taxon>Oomycota</taxon>
        <taxon>Saprolegniomycetes</taxon>
        <taxon>Saprolegniales</taxon>
        <taxon>Verrucalvaceae</taxon>
        <taxon>Aphanomyces</taxon>
    </lineage>
</organism>
<feature type="non-terminal residue" evidence="2">
    <location>
        <position position="107"/>
    </location>
</feature>
<dbReference type="AlphaFoldDB" id="A0A6A5AGN0"/>
<accession>A0A6A5AGN0</accession>
<feature type="coiled-coil region" evidence="1">
    <location>
        <begin position="33"/>
        <end position="67"/>
    </location>
</feature>
<evidence type="ECO:0000313" key="3">
    <source>
        <dbReference type="Proteomes" id="UP000469452"/>
    </source>
</evidence>
<proteinExistence type="predicted"/>
<comment type="caution">
    <text evidence="2">The sequence shown here is derived from an EMBL/GenBank/DDBJ whole genome shotgun (WGS) entry which is preliminary data.</text>
</comment>
<evidence type="ECO:0000313" key="2">
    <source>
        <dbReference type="EMBL" id="KAF0755054.1"/>
    </source>
</evidence>
<dbReference type="Proteomes" id="UP000469452">
    <property type="component" value="Unassembled WGS sequence"/>
</dbReference>
<evidence type="ECO:0000256" key="1">
    <source>
        <dbReference type="SAM" id="Coils"/>
    </source>
</evidence>
<reference evidence="2 3" key="1">
    <citation type="submission" date="2019-06" db="EMBL/GenBank/DDBJ databases">
        <title>Genomics analysis of Aphanomyces spp. identifies a new class of oomycete effector associated with host adaptation.</title>
        <authorList>
            <person name="Gaulin E."/>
        </authorList>
    </citation>
    <scope>NUCLEOTIDE SEQUENCE [LARGE SCALE GENOMIC DNA]</scope>
    <source>
        <strain evidence="2 3">E</strain>
    </source>
</reference>
<sequence length="107" mass="12329">MEVKWRGIAHQQADEIRYLPMPTGMDSMAQDESSDLEKAVAEKDKAIELLRNELRQALQLALVHEEDLVTRSNATLRRNEELQKLATAAHETNQLLMTQVHILRRAR</sequence>
<dbReference type="EMBL" id="VJMI01010677">
    <property type="protein sequence ID" value="KAF0755054.1"/>
    <property type="molecule type" value="Genomic_DNA"/>
</dbReference>
<dbReference type="VEuPathDB" id="FungiDB:H257_06610"/>